<reference evidence="1 2" key="1">
    <citation type="submission" date="2023-11" db="EMBL/GenBank/DDBJ databases">
        <title>Complete genome of Pseudomonas benzenivorans BA3361.</title>
        <authorList>
            <person name="Shin S.Y."/>
            <person name="Song J."/>
            <person name="Kang H."/>
        </authorList>
    </citation>
    <scope>NUCLEOTIDE SEQUENCE [LARGE SCALE GENOMIC DNA]</scope>
    <source>
        <strain evidence="1 2">HNIBRBA3361</strain>
    </source>
</reference>
<evidence type="ECO:0000313" key="1">
    <source>
        <dbReference type="EMBL" id="WPC04931.1"/>
    </source>
</evidence>
<accession>A0ABZ0PW11</accession>
<organism evidence="1 2">
    <name type="scientific">Pseudomonas benzenivorans</name>
    <dbReference type="NCBI Taxonomy" id="556533"/>
    <lineage>
        <taxon>Bacteria</taxon>
        <taxon>Pseudomonadati</taxon>
        <taxon>Pseudomonadota</taxon>
        <taxon>Gammaproteobacteria</taxon>
        <taxon>Pseudomonadales</taxon>
        <taxon>Pseudomonadaceae</taxon>
        <taxon>Pseudomonas</taxon>
    </lineage>
</organism>
<name>A0ABZ0PW11_9PSED</name>
<evidence type="ECO:0000313" key="2">
    <source>
        <dbReference type="Proteomes" id="UP001305928"/>
    </source>
</evidence>
<dbReference type="EMBL" id="CP137892">
    <property type="protein sequence ID" value="WPC04931.1"/>
    <property type="molecule type" value="Genomic_DNA"/>
</dbReference>
<keyword evidence="2" id="KW-1185">Reference proteome</keyword>
<proteinExistence type="predicted"/>
<evidence type="ECO:0008006" key="3">
    <source>
        <dbReference type="Google" id="ProtNLM"/>
    </source>
</evidence>
<dbReference type="Proteomes" id="UP001305928">
    <property type="component" value="Chromosome"/>
</dbReference>
<gene>
    <name evidence="1" type="ORF">SBP02_19595</name>
</gene>
<dbReference type="RefSeq" id="WP_318644068.1">
    <property type="nucleotide sequence ID" value="NZ_CP137892.1"/>
</dbReference>
<sequence length="333" mass="37018">MDKRTLIIPGAAVVALAAGYFGLSAYAASQAEKQLEDWLYDNKLDDMLRWDSVSASPFGSAYTLHDVSIVGKDQFKGLDLDVDSIRVADQADERDLKSISLELHGIRPAGNERGPAAALYELLQASGRQELEPFDLTLSTRYDAEERQANLSFSLDVPQLFAGEGSLQFNNARNLDRELETLGASAAQLAMLGSLGVFGLGEVMDKLEAVEIGNASFTLRDNGYFKRSNSLRERYSYELDSSKGSAGEQREKIAEREQRQWQQDCQKTWERAYKGAEDACEAWWQALHGQKDGVRISLEPENRVRLSDLDGITRDPDRAGRTLARLNLSIDSL</sequence>
<protein>
    <recommendedName>
        <fullName evidence="3">DUF945 domain-containing protein</fullName>
    </recommendedName>
</protein>